<evidence type="ECO:0008006" key="3">
    <source>
        <dbReference type="Google" id="ProtNLM"/>
    </source>
</evidence>
<sequence>MSVSNRISSANAPANSNFAFQKVSKTQTTVENPLSVMDLMVACGIVQVTETASFDFPNFPEAKKSFQVIYFELSSDYATHTSLFGGLVSLGKPNGVILQQNRELGNFTLKFYASNSETVKGYLQKIFGIVEEEIRFKSILKKIIQNQQRFENEEQLLKKELFY</sequence>
<dbReference type="Proteomes" id="UP000199663">
    <property type="component" value="Unassembled WGS sequence"/>
</dbReference>
<comment type="caution">
    <text evidence="1">The sequence shown here is derived from an EMBL/GenBank/DDBJ whole genome shotgun (WGS) entry which is preliminary data.</text>
</comment>
<protein>
    <recommendedName>
        <fullName evidence="3">LAGLIDADG homing endonuclease</fullName>
    </recommendedName>
</protein>
<dbReference type="EMBL" id="FNQC01000003">
    <property type="protein sequence ID" value="SDY81934.1"/>
    <property type="molecule type" value="Genomic_DNA"/>
</dbReference>
<dbReference type="RefSeq" id="WP_019596950.1">
    <property type="nucleotide sequence ID" value="NZ_FNQC01000003.1"/>
</dbReference>
<keyword evidence="2" id="KW-1185">Reference proteome</keyword>
<organism evidence="1 2">
    <name type="scientific">Rhodonellum ikkaensis</name>
    <dbReference type="NCBI Taxonomy" id="336829"/>
    <lineage>
        <taxon>Bacteria</taxon>
        <taxon>Pseudomonadati</taxon>
        <taxon>Bacteroidota</taxon>
        <taxon>Cytophagia</taxon>
        <taxon>Cytophagales</taxon>
        <taxon>Cytophagaceae</taxon>
        <taxon>Rhodonellum</taxon>
    </lineage>
</organism>
<accession>A0A1H3MZJ2</accession>
<name>A0A1H3MZJ2_9BACT</name>
<evidence type="ECO:0000313" key="2">
    <source>
        <dbReference type="Proteomes" id="UP000199663"/>
    </source>
</evidence>
<reference evidence="1 2" key="1">
    <citation type="submission" date="2016-10" db="EMBL/GenBank/DDBJ databases">
        <authorList>
            <person name="Varghese N."/>
            <person name="Submissions S."/>
        </authorList>
    </citation>
    <scope>NUCLEOTIDE SEQUENCE [LARGE SCALE GENOMIC DNA]</scope>
    <source>
        <strain evidence="1 2">DSM 17997</strain>
    </source>
</reference>
<gene>
    <name evidence="1" type="ORF">SAMN05444412_10328</name>
</gene>
<evidence type="ECO:0000313" key="1">
    <source>
        <dbReference type="EMBL" id="SDY81934.1"/>
    </source>
</evidence>
<proteinExistence type="predicted"/>